<comment type="caution">
    <text evidence="2">The sequence shown here is derived from an EMBL/GenBank/DDBJ whole genome shotgun (WGS) entry which is preliminary data.</text>
</comment>
<evidence type="ECO:0000313" key="3">
    <source>
        <dbReference type="Proteomes" id="UP000681586"/>
    </source>
</evidence>
<keyword evidence="3" id="KW-1185">Reference proteome</keyword>
<dbReference type="Gene3D" id="3.40.630.30">
    <property type="match status" value="1"/>
</dbReference>
<reference evidence="2 3" key="1">
    <citation type="submission" date="2021-05" db="EMBL/GenBank/DDBJ databases">
        <title>Staphylococcus fleurettii isolated from lake water in First Nation community in Manitoba, Canada.</title>
        <authorList>
            <person name="Bashar S."/>
            <person name="Murdock A."/>
            <person name="Patidar R."/>
            <person name="Golding G."/>
            <person name="Farenhorst A."/>
            <person name="Kumar A."/>
        </authorList>
    </citation>
    <scope>NUCLEOTIDE SEQUENCE [LARGE SCALE GENOMIC DNA]</scope>
    <source>
        <strain evidence="2 3">SF002</strain>
    </source>
</reference>
<dbReference type="SUPFAM" id="SSF55729">
    <property type="entry name" value="Acyl-CoA N-acyltransferases (Nat)"/>
    <property type="match status" value="1"/>
</dbReference>
<dbReference type="EMBL" id="JAGXBM010000004">
    <property type="protein sequence ID" value="MBS3696738.1"/>
    <property type="molecule type" value="Genomic_DNA"/>
</dbReference>
<dbReference type="InterPro" id="IPR000182">
    <property type="entry name" value="GNAT_dom"/>
</dbReference>
<protein>
    <submittedName>
        <fullName evidence="2">GNAT family N-acetyltransferase</fullName>
    </submittedName>
</protein>
<dbReference type="Proteomes" id="UP000681586">
    <property type="component" value="Unassembled WGS sequence"/>
</dbReference>
<dbReference type="InterPro" id="IPR016181">
    <property type="entry name" value="Acyl_CoA_acyltransferase"/>
</dbReference>
<gene>
    <name evidence="2" type="ORF">JJQ58_04470</name>
</gene>
<evidence type="ECO:0000259" key="1">
    <source>
        <dbReference type="PROSITE" id="PS51186"/>
    </source>
</evidence>
<dbReference type="PROSITE" id="PS51186">
    <property type="entry name" value="GNAT"/>
    <property type="match status" value="1"/>
</dbReference>
<evidence type="ECO:0000313" key="2">
    <source>
        <dbReference type="EMBL" id="MBS3696738.1"/>
    </source>
</evidence>
<organism evidence="2 3">
    <name type="scientific">Mammaliicoccus fleurettii</name>
    <dbReference type="NCBI Taxonomy" id="150056"/>
    <lineage>
        <taxon>Bacteria</taxon>
        <taxon>Bacillati</taxon>
        <taxon>Bacillota</taxon>
        <taxon>Bacilli</taxon>
        <taxon>Bacillales</taxon>
        <taxon>Staphylococcaceae</taxon>
        <taxon>Mammaliicoccus</taxon>
    </lineage>
</organism>
<proteinExistence type="predicted"/>
<dbReference type="Pfam" id="PF00583">
    <property type="entry name" value="Acetyltransf_1"/>
    <property type="match status" value="1"/>
</dbReference>
<accession>A0ABS5MLF1</accession>
<name>A0ABS5MLF1_9STAP</name>
<feature type="domain" description="N-acetyltransferase" evidence="1">
    <location>
        <begin position="1"/>
        <end position="163"/>
    </location>
</feature>
<sequence length="171" mass="19976">MVVRLLNKNDVIEFRDLRLLSLQTVAQAFASLYEIEINYPLSKFEKRLESNELKFTIGGFEDDKLVCVLTFYRETVKKLNHKGNLVAMYCHPDYRSTGIASRVVNKLIQLGSELNELKFIDLSVLSNNNRAIEFYKKMGFQKYATEPKAIFDGVSYYDEDMMRYELVNTDR</sequence>
<dbReference type="RefSeq" id="WP_203153701.1">
    <property type="nucleotide sequence ID" value="NZ_JAEPSA010000006.1"/>
</dbReference>
<dbReference type="CDD" id="cd04301">
    <property type="entry name" value="NAT_SF"/>
    <property type="match status" value="1"/>
</dbReference>